<evidence type="ECO:0000313" key="2">
    <source>
        <dbReference type="EMBL" id="UQC79715.1"/>
    </source>
</evidence>
<dbReference type="GeneID" id="73339213"/>
<evidence type="ECO:0000256" key="1">
    <source>
        <dbReference type="SAM" id="MobiDB-lite"/>
    </source>
</evidence>
<protein>
    <submittedName>
        <fullName evidence="2">Uncharacterized protein</fullName>
    </submittedName>
</protein>
<organism evidence="2 3">
    <name type="scientific">Colletotrichum lupini</name>
    <dbReference type="NCBI Taxonomy" id="145971"/>
    <lineage>
        <taxon>Eukaryota</taxon>
        <taxon>Fungi</taxon>
        <taxon>Dikarya</taxon>
        <taxon>Ascomycota</taxon>
        <taxon>Pezizomycotina</taxon>
        <taxon>Sordariomycetes</taxon>
        <taxon>Hypocreomycetidae</taxon>
        <taxon>Glomerellales</taxon>
        <taxon>Glomerellaceae</taxon>
        <taxon>Colletotrichum</taxon>
        <taxon>Colletotrichum acutatum species complex</taxon>
    </lineage>
</organism>
<feature type="region of interest" description="Disordered" evidence="1">
    <location>
        <begin position="240"/>
        <end position="264"/>
    </location>
</feature>
<evidence type="ECO:0000313" key="3">
    <source>
        <dbReference type="Proteomes" id="UP000830671"/>
    </source>
</evidence>
<reference evidence="2" key="1">
    <citation type="journal article" date="2021" name="Mol. Plant Microbe Interact.">
        <title>Complete Genome Sequence of the Plant-Pathogenic Fungus Colletotrichum lupini.</title>
        <authorList>
            <person name="Baroncelli R."/>
            <person name="Pensec F."/>
            <person name="Da Lio D."/>
            <person name="Boufleur T."/>
            <person name="Vicente I."/>
            <person name="Sarrocco S."/>
            <person name="Picot A."/>
            <person name="Baraldi E."/>
            <person name="Sukno S."/>
            <person name="Thon M."/>
            <person name="Le Floch G."/>
        </authorList>
    </citation>
    <scope>NUCLEOTIDE SEQUENCE</scope>
    <source>
        <strain evidence="2">IMI 504893</strain>
    </source>
</reference>
<keyword evidence="3" id="KW-1185">Reference proteome</keyword>
<proteinExistence type="predicted"/>
<dbReference type="EMBL" id="CP019475">
    <property type="protein sequence ID" value="UQC79715.1"/>
    <property type="molecule type" value="Genomic_DNA"/>
</dbReference>
<dbReference type="RefSeq" id="XP_049141346.1">
    <property type="nucleotide sequence ID" value="XM_049284203.1"/>
</dbReference>
<gene>
    <name evidence="2" type="ORF">CLUP02_05195</name>
</gene>
<sequence length="506" mass="55474">MERRGCSLFSVLHQWNKDMEAVSDFSMAASTLLASCNGSMTGRIRNGRLTRMIVGGIRIFSQGIRHGTAAPPTGDVSMQVPEVLCNNTCRYLWRLPWNKTVTGHRPWAQTRNLPLPSVPSPTPPRLGTGLPVRWQTGSEVLGYIHLVPLVPSPESAKRQSEGSKVGNGGPRNLIPRHLTILACAVVRTAREVIATRGSLSCASPWWFFSFPSFRLDTSGLCYLLNTSGHHLRSQTIPAPWIPHGHQKKSPEGGRRPLAPSLARCPGHEHPYPHQTANSLTARHLPFRLDRDCSRCCTLCTSASLPSSPPPPDRPSFRPATRDWIEPHALCNTWRPELACRCLTTQFLLPVQGLSTTESSPASTFSPQTASHWSHHAVASDSTSRIPRSARLDSQPLLLLLSPTSQYWSLWSMDRSTNPCNQTPPLAPPSHFLLGQNHIVDFAATATPSRSLVCPNPCSPPVFIVGKPSDLHHRLNTAPCPQLHDPSIALPLASRPVNAHDTIACQP</sequence>
<name>A0A9Q8WEJ7_9PEZI</name>
<dbReference type="AlphaFoldDB" id="A0A9Q8WEJ7"/>
<dbReference type="Proteomes" id="UP000830671">
    <property type="component" value="Chromosome 3"/>
</dbReference>
<accession>A0A9Q8WEJ7</accession>
<dbReference type="KEGG" id="clup:CLUP02_05195"/>